<dbReference type="EMBL" id="LKAQ01000004">
    <property type="protein sequence ID" value="OIQ49826.1"/>
    <property type="molecule type" value="Genomic_DNA"/>
</dbReference>
<name>A0A1J5MV33_9BACT</name>
<feature type="region of interest" description="Disordered" evidence="1">
    <location>
        <begin position="59"/>
        <end position="169"/>
    </location>
</feature>
<evidence type="ECO:0000256" key="1">
    <source>
        <dbReference type="SAM" id="MobiDB-lite"/>
    </source>
</evidence>
<dbReference type="Proteomes" id="UP000181901">
    <property type="component" value="Unassembled WGS sequence"/>
</dbReference>
<reference evidence="2 3" key="1">
    <citation type="submission" date="2015-09" db="EMBL/GenBank/DDBJ databases">
        <title>Genome of Desulfovibrio dechloracetivorans BerOc1, a mercury methylating strain isolated from highly hydrocarbons and metals contaminated coastal sediments.</title>
        <authorList>
            <person name="Goni Urriza M."/>
            <person name="Gassie C."/>
            <person name="Bouchez O."/>
            <person name="Klopp C."/>
            <person name="Ranchou-Peyruse A."/>
            <person name="Remy G."/>
        </authorList>
    </citation>
    <scope>NUCLEOTIDE SEQUENCE [LARGE SCALE GENOMIC DNA]</scope>
    <source>
        <strain evidence="2 3">BerOc1</strain>
    </source>
</reference>
<dbReference type="AlphaFoldDB" id="A0A1J5MV33"/>
<evidence type="ECO:0000313" key="3">
    <source>
        <dbReference type="Proteomes" id="UP000181901"/>
    </source>
</evidence>
<gene>
    <name evidence="2" type="ORF">BerOc1_01751</name>
</gene>
<keyword evidence="3" id="KW-1185">Reference proteome</keyword>
<dbReference type="RefSeq" id="WP_071545311.1">
    <property type="nucleotide sequence ID" value="NZ_LKAQ01000004.1"/>
</dbReference>
<sequence length="209" mass="23708">MNDLLKSDAFTRTRMDTFTGAPRRQWLEYADGVMEPVRKEGRLSKKFHGNKRSLDWWTVEKPLDWNPTEEGRKVSLNHAYGQPERGTDKQANAPKNRPVSTGPQPADPPRTLLAMGGQAAEKTGEKSGAGKDEQKNSSDTPQENDREKSWAYEHLVPPLWKPKGDPKRDQAEKLLKNKLEGFAHGFLDLPDPIVSPIRKWGEIRKGKEE</sequence>
<organism evidence="2 3">
    <name type="scientific">Pseudodesulfovibrio hydrargyri</name>
    <dbReference type="NCBI Taxonomy" id="2125990"/>
    <lineage>
        <taxon>Bacteria</taxon>
        <taxon>Pseudomonadati</taxon>
        <taxon>Thermodesulfobacteriota</taxon>
        <taxon>Desulfovibrionia</taxon>
        <taxon>Desulfovibrionales</taxon>
        <taxon>Desulfovibrionaceae</taxon>
    </lineage>
</organism>
<protein>
    <submittedName>
        <fullName evidence="2">Uncharacterized protein</fullName>
    </submittedName>
</protein>
<evidence type="ECO:0000313" key="2">
    <source>
        <dbReference type="EMBL" id="OIQ49826.1"/>
    </source>
</evidence>
<proteinExistence type="predicted"/>
<dbReference type="OrthoDB" id="5464136at2"/>
<accession>A0A1J5MV33</accession>
<feature type="compositionally biased region" description="Basic and acidic residues" evidence="1">
    <location>
        <begin position="122"/>
        <end position="136"/>
    </location>
</feature>
<comment type="caution">
    <text evidence="2">The sequence shown here is derived from an EMBL/GenBank/DDBJ whole genome shotgun (WGS) entry which is preliminary data.</text>
</comment>